<name>A0A2L2LLC5_AGRTU</name>
<dbReference type="AlphaFoldDB" id="A0A2L2LLC5"/>
<dbReference type="EMBL" id="CP026925">
    <property type="protein sequence ID" value="AVH45106.1"/>
    <property type="molecule type" value="Genomic_DNA"/>
</dbReference>
<evidence type="ECO:0000313" key="2">
    <source>
        <dbReference type="Proteomes" id="UP000237717"/>
    </source>
</evidence>
<protein>
    <submittedName>
        <fullName evidence="1">Uncharacterized protein</fullName>
    </submittedName>
</protein>
<proteinExistence type="predicted"/>
<evidence type="ECO:0000313" key="1">
    <source>
        <dbReference type="EMBL" id="AVH45106.1"/>
    </source>
</evidence>
<dbReference type="Proteomes" id="UP000237717">
    <property type="component" value="Chromosome II"/>
</dbReference>
<accession>A0A2L2LLC5</accession>
<sequence length="55" mass="5954">MLACFFGWSVAGAEIPGCVPFVHNEIMGAEIAGKQTSVSLLLLRIDWRGLFTATK</sequence>
<organism evidence="1 2">
    <name type="scientific">Agrobacterium tumefaciens</name>
    <dbReference type="NCBI Taxonomy" id="358"/>
    <lineage>
        <taxon>Bacteria</taxon>
        <taxon>Pseudomonadati</taxon>
        <taxon>Pseudomonadota</taxon>
        <taxon>Alphaproteobacteria</taxon>
        <taxon>Hyphomicrobiales</taxon>
        <taxon>Rhizobiaceae</taxon>
        <taxon>Rhizobium/Agrobacterium group</taxon>
        <taxon>Agrobacterium</taxon>
        <taxon>Agrobacterium tumefaciens complex</taxon>
    </lineage>
</organism>
<gene>
    <name evidence="1" type="ORF">At1D1609_50690</name>
</gene>
<reference evidence="1 2" key="1">
    <citation type="submission" date="2018-02" db="EMBL/GenBank/DDBJ databases">
        <title>Complete genome sequence of Agrobacterium tumefaciens 1D1609.</title>
        <authorList>
            <person name="Cho S.-T."/>
            <person name="Haryono M."/>
            <person name="Chang H.-H."/>
            <person name="Santos M.N."/>
            <person name="Lai E.-M."/>
            <person name="Kuo C.-H."/>
        </authorList>
    </citation>
    <scope>NUCLEOTIDE SEQUENCE [LARGE SCALE GENOMIC DNA]</scope>
    <source>
        <strain evidence="1 2">1D1609</strain>
    </source>
</reference>